<accession>A0A6A2WKV7</accession>
<comment type="caution">
    <text evidence="5">The sequence shown here is derived from an EMBL/GenBank/DDBJ whole genome shotgun (WGS) entry which is preliminary data.</text>
</comment>
<dbReference type="InterPro" id="IPR036322">
    <property type="entry name" value="WD40_repeat_dom_sf"/>
</dbReference>
<sequence length="480" mass="54258">METTSLKRIKHGFSEIINREMGLCTPKSFARYFSASQVILENFDLYGKLNGHEGCVNTVEFNSTGDILVSGSDDKHVMFWNWAAKSKTFSYASGHFDNIFQAKFMPFNDDKRIITSAADGQVRLGEISENGHVKTRKLGKHQGRVHSLAIEPGSPYIFFSCGEDGLVQHFDLRCGSASKLFHCFSFEEANRQPLNMRLNAIVIDPRNPNYFAIGGSDEYARVYDIRRYPLDASNVSDTPVNVFCPRHLLHSNHIHITGLAYSNTSELLVSYNDELIYLFQKNMGLGLPPVSLESETHQRDEEPQVYVGHRNSRTVKGVSFFGPKDEYVMSGSDCGHIFIWKKVDAKLVRVMLGDRNVVNHLEPHPYMPFFATCGIDKNVKLWAPTARDEPALPNNLKKIMESNRQSREDQSPVTLAPDVIMHVLRLQRRQMFGYVERRYSSADLESDEDNGDEDHISGLSNDIAVSEEDPDDNSGDCKIS</sequence>
<dbReference type="OrthoDB" id="4869960at2759"/>
<dbReference type="SMART" id="SM00320">
    <property type="entry name" value="WD40"/>
    <property type="match status" value="7"/>
</dbReference>
<feature type="compositionally biased region" description="Acidic residues" evidence="4">
    <location>
        <begin position="465"/>
        <end position="474"/>
    </location>
</feature>
<proteinExistence type="predicted"/>
<dbReference type="PANTHER" id="PTHR15574:SF65">
    <property type="entry name" value="TRANSDUCIN_WD40 REPEAT-LIKE SUPERFAMILY PROTEIN"/>
    <property type="match status" value="1"/>
</dbReference>
<dbReference type="PROSITE" id="PS50082">
    <property type="entry name" value="WD_REPEATS_2"/>
    <property type="match status" value="1"/>
</dbReference>
<evidence type="ECO:0000256" key="1">
    <source>
        <dbReference type="ARBA" id="ARBA00022574"/>
    </source>
</evidence>
<feature type="repeat" description="WD" evidence="3">
    <location>
        <begin position="49"/>
        <end position="81"/>
    </location>
</feature>
<reference evidence="5" key="1">
    <citation type="submission" date="2019-09" db="EMBL/GenBank/DDBJ databases">
        <title>Draft genome information of white flower Hibiscus syriacus.</title>
        <authorList>
            <person name="Kim Y.-M."/>
        </authorList>
    </citation>
    <scope>NUCLEOTIDE SEQUENCE [LARGE SCALE GENOMIC DNA]</scope>
    <source>
        <strain evidence="5">YM2019G1</strain>
    </source>
</reference>
<dbReference type="Pfam" id="PF00400">
    <property type="entry name" value="WD40"/>
    <property type="match status" value="4"/>
</dbReference>
<protein>
    <submittedName>
        <fullName evidence="5">Laccase-17-like</fullName>
    </submittedName>
</protein>
<dbReference type="PROSITE" id="PS50294">
    <property type="entry name" value="WD_REPEATS_REGION"/>
    <property type="match status" value="1"/>
</dbReference>
<dbReference type="GO" id="GO:0005737">
    <property type="term" value="C:cytoplasm"/>
    <property type="evidence" value="ECO:0007669"/>
    <property type="project" value="TreeGrafter"/>
</dbReference>
<evidence type="ECO:0000313" key="6">
    <source>
        <dbReference type="Proteomes" id="UP000436088"/>
    </source>
</evidence>
<dbReference type="InterPro" id="IPR001680">
    <property type="entry name" value="WD40_rpt"/>
</dbReference>
<dbReference type="InterPro" id="IPR045151">
    <property type="entry name" value="DCAF8"/>
</dbReference>
<dbReference type="Gene3D" id="2.130.10.10">
    <property type="entry name" value="YVTN repeat-like/Quinoprotein amine dehydrogenase"/>
    <property type="match status" value="1"/>
</dbReference>
<evidence type="ECO:0000256" key="4">
    <source>
        <dbReference type="SAM" id="MobiDB-lite"/>
    </source>
</evidence>
<name>A0A6A2WKV7_HIBSY</name>
<feature type="region of interest" description="Disordered" evidence="4">
    <location>
        <begin position="441"/>
        <end position="480"/>
    </location>
</feature>
<evidence type="ECO:0000256" key="2">
    <source>
        <dbReference type="ARBA" id="ARBA00022737"/>
    </source>
</evidence>
<dbReference type="InterPro" id="IPR015943">
    <property type="entry name" value="WD40/YVTN_repeat-like_dom_sf"/>
</dbReference>
<dbReference type="Proteomes" id="UP000436088">
    <property type="component" value="Unassembled WGS sequence"/>
</dbReference>
<gene>
    <name evidence="5" type="ORF">F3Y22_tig00116954pilonHSYRG00207</name>
</gene>
<keyword evidence="6" id="KW-1185">Reference proteome</keyword>
<evidence type="ECO:0000256" key="3">
    <source>
        <dbReference type="PROSITE-ProRule" id="PRU00221"/>
    </source>
</evidence>
<evidence type="ECO:0000313" key="5">
    <source>
        <dbReference type="EMBL" id="KAE8660343.1"/>
    </source>
</evidence>
<dbReference type="AlphaFoldDB" id="A0A6A2WKV7"/>
<dbReference type="GO" id="GO:0080008">
    <property type="term" value="C:Cul4-RING E3 ubiquitin ligase complex"/>
    <property type="evidence" value="ECO:0007669"/>
    <property type="project" value="TreeGrafter"/>
</dbReference>
<keyword evidence="2" id="KW-0677">Repeat</keyword>
<organism evidence="5 6">
    <name type="scientific">Hibiscus syriacus</name>
    <name type="common">Rose of Sharon</name>
    <dbReference type="NCBI Taxonomy" id="106335"/>
    <lineage>
        <taxon>Eukaryota</taxon>
        <taxon>Viridiplantae</taxon>
        <taxon>Streptophyta</taxon>
        <taxon>Embryophyta</taxon>
        <taxon>Tracheophyta</taxon>
        <taxon>Spermatophyta</taxon>
        <taxon>Magnoliopsida</taxon>
        <taxon>eudicotyledons</taxon>
        <taxon>Gunneridae</taxon>
        <taxon>Pentapetalae</taxon>
        <taxon>rosids</taxon>
        <taxon>malvids</taxon>
        <taxon>Malvales</taxon>
        <taxon>Malvaceae</taxon>
        <taxon>Malvoideae</taxon>
        <taxon>Hibiscus</taxon>
    </lineage>
</organism>
<dbReference type="SUPFAM" id="SSF50978">
    <property type="entry name" value="WD40 repeat-like"/>
    <property type="match status" value="1"/>
</dbReference>
<dbReference type="EMBL" id="VEPZ02001732">
    <property type="protein sequence ID" value="KAE8660343.1"/>
    <property type="molecule type" value="Genomic_DNA"/>
</dbReference>
<keyword evidence="1 3" id="KW-0853">WD repeat</keyword>
<dbReference type="PANTHER" id="PTHR15574">
    <property type="entry name" value="WD REPEAT DOMAIN-CONTAINING FAMILY"/>
    <property type="match status" value="1"/>
</dbReference>